<protein>
    <submittedName>
        <fullName evidence="4">Protein FAM98A-like</fullName>
    </submittedName>
</protein>
<evidence type="ECO:0000313" key="4">
    <source>
        <dbReference type="EMBL" id="LAB73023.1"/>
    </source>
</evidence>
<name>A0A2P2IG78_9CRUS</name>
<feature type="compositionally biased region" description="Acidic residues" evidence="1">
    <location>
        <begin position="179"/>
        <end position="191"/>
    </location>
</feature>
<feature type="domain" description="DUF243" evidence="3">
    <location>
        <begin position="63"/>
        <end position="156"/>
    </location>
</feature>
<dbReference type="EMBL" id="IACT01008249">
    <property type="protein sequence ID" value="LAC27361.1"/>
    <property type="molecule type" value="mRNA"/>
</dbReference>
<dbReference type="SMART" id="SM00690">
    <property type="entry name" value="DM5"/>
    <property type="match status" value="1"/>
</dbReference>
<proteinExistence type="evidence at transcript level"/>
<dbReference type="Pfam" id="PF03103">
    <property type="entry name" value="DUF243"/>
    <property type="match status" value="1"/>
</dbReference>
<reference evidence="5" key="1">
    <citation type="submission" date="2017-11" db="EMBL/GenBank/DDBJ databases">
        <title>The sensing device of the deep-sea amphipod.</title>
        <authorList>
            <person name="Kobayashi H."/>
            <person name="Nagahama T."/>
            <person name="Arai W."/>
            <person name="Sasagawa Y."/>
            <person name="Umeda M."/>
            <person name="Hayashi T."/>
            <person name="Nikaido I."/>
            <person name="Watanabe H."/>
            <person name="Oguri K."/>
            <person name="Kitazato H."/>
            <person name="Fujioka K."/>
            <person name="Kido Y."/>
            <person name="Takami H."/>
        </authorList>
    </citation>
    <scope>NUCLEOTIDE SEQUENCE</scope>
    <source>
        <tissue evidence="5">Whole body</tissue>
    </source>
</reference>
<organism evidence="4">
    <name type="scientific">Hirondellea gigas</name>
    <dbReference type="NCBI Taxonomy" id="1518452"/>
    <lineage>
        <taxon>Eukaryota</taxon>
        <taxon>Metazoa</taxon>
        <taxon>Ecdysozoa</taxon>
        <taxon>Arthropoda</taxon>
        <taxon>Crustacea</taxon>
        <taxon>Multicrustacea</taxon>
        <taxon>Malacostraca</taxon>
        <taxon>Eumalacostraca</taxon>
        <taxon>Peracarida</taxon>
        <taxon>Amphipoda</taxon>
        <taxon>Amphilochidea</taxon>
        <taxon>Lysianassida</taxon>
        <taxon>Lysianassidira</taxon>
        <taxon>Lysianassoidea</taxon>
        <taxon>Lysianassidae</taxon>
        <taxon>Hirondellea</taxon>
    </lineage>
</organism>
<dbReference type="AlphaFoldDB" id="A0A2P2IG78"/>
<evidence type="ECO:0000256" key="1">
    <source>
        <dbReference type="SAM" id="MobiDB-lite"/>
    </source>
</evidence>
<evidence type="ECO:0000313" key="5">
    <source>
        <dbReference type="EMBL" id="LAC27361.1"/>
    </source>
</evidence>
<dbReference type="EMBL" id="IACF01007440">
    <property type="protein sequence ID" value="LAB73023.1"/>
    <property type="molecule type" value="mRNA"/>
</dbReference>
<dbReference type="PANTHER" id="PTHR31927">
    <property type="entry name" value="FI07246P-RELATED-RELATED"/>
    <property type="match status" value="1"/>
</dbReference>
<feature type="region of interest" description="Disordered" evidence="1">
    <location>
        <begin position="176"/>
        <end position="208"/>
    </location>
</feature>
<feature type="region of interest" description="Disordered" evidence="1">
    <location>
        <begin position="21"/>
        <end position="47"/>
    </location>
</feature>
<dbReference type="GO" id="GO:0040003">
    <property type="term" value="P:chitin-based cuticle development"/>
    <property type="evidence" value="ECO:0007669"/>
    <property type="project" value="TreeGrafter"/>
</dbReference>
<feature type="compositionally biased region" description="Low complexity" evidence="1">
    <location>
        <begin position="24"/>
        <end position="41"/>
    </location>
</feature>
<dbReference type="GO" id="GO:0008010">
    <property type="term" value="F:structural constituent of chitin-based larval cuticle"/>
    <property type="evidence" value="ECO:0007669"/>
    <property type="project" value="TreeGrafter"/>
</dbReference>
<dbReference type="GO" id="GO:0062129">
    <property type="term" value="C:chitin-based extracellular matrix"/>
    <property type="evidence" value="ECO:0007669"/>
    <property type="project" value="TreeGrafter"/>
</dbReference>
<evidence type="ECO:0000256" key="2">
    <source>
        <dbReference type="SAM" id="SignalP"/>
    </source>
</evidence>
<accession>A0A2P2IG78</accession>
<feature type="signal peptide" evidence="2">
    <location>
        <begin position="1"/>
        <end position="15"/>
    </location>
</feature>
<evidence type="ECO:0000259" key="3">
    <source>
        <dbReference type="SMART" id="SM00690"/>
    </source>
</evidence>
<feature type="chain" id="PRO_5033317035" evidence="2">
    <location>
        <begin position="16"/>
        <end position="208"/>
    </location>
</feature>
<keyword evidence="2" id="KW-0732">Signal</keyword>
<feature type="compositionally biased region" description="Pro residues" evidence="1">
    <location>
        <begin position="198"/>
        <end position="208"/>
    </location>
</feature>
<sequence length="208" mass="22312">MKFMLLSCLLAVAAAMPQNRGYEAPSAAPPANTYNTPPSNSYEAPVSCPPGQVPRGDGSCATPIVTRNLFLYDAPAVKVTYGPAPDIPDPRVYYNLVFIRTPLPKPGPKPIVAPPPQQKTVVYILNKRPEPQEHEVIEIDVKPTQPEVYFVNYNEGENVDLPGGIDLKTALSQSVNDGEIIDGSDGDDDSSDGGFSGPSPPSPPSKYY</sequence>
<reference evidence="4" key="2">
    <citation type="journal article" date="2018" name="Biosci. Biotechnol. Biochem.">
        <title>Polysaccharide hydrolase of the hadal zone amphipods Hirondellea gigas.</title>
        <authorList>
            <person name="Kobayashi H."/>
            <person name="Nagahama T."/>
            <person name="Arai W."/>
            <person name="Sasagawa Y."/>
            <person name="Umeda M."/>
            <person name="Hayashi T."/>
            <person name="Nikaido I."/>
            <person name="Watanabe H."/>
            <person name="Oguri K."/>
            <person name="Kitazato H."/>
            <person name="Fujioka K."/>
            <person name="Kido Y."/>
            <person name="Takami H."/>
        </authorList>
    </citation>
    <scope>NUCLEOTIDE SEQUENCE</scope>
    <source>
        <tissue evidence="4">Whole body</tissue>
    </source>
</reference>
<dbReference type="InterPro" id="IPR004145">
    <property type="entry name" value="DUF243"/>
</dbReference>